<keyword evidence="3" id="KW-1185">Reference proteome</keyword>
<protein>
    <submittedName>
        <fullName evidence="2">Uncharacterized protein</fullName>
    </submittedName>
</protein>
<name>K0RN38_THAOC</name>
<reference evidence="2 3" key="1">
    <citation type="journal article" date="2012" name="Genome Biol.">
        <title>Genome and low-iron response of an oceanic diatom adapted to chronic iron limitation.</title>
        <authorList>
            <person name="Lommer M."/>
            <person name="Specht M."/>
            <person name="Roy A.S."/>
            <person name="Kraemer L."/>
            <person name="Andreson R."/>
            <person name="Gutowska M.A."/>
            <person name="Wolf J."/>
            <person name="Bergner S.V."/>
            <person name="Schilhabel M.B."/>
            <person name="Klostermeier U.C."/>
            <person name="Beiko R.G."/>
            <person name="Rosenstiel P."/>
            <person name="Hippler M."/>
            <person name="Laroche J."/>
        </authorList>
    </citation>
    <scope>NUCLEOTIDE SEQUENCE [LARGE SCALE GENOMIC DNA]</scope>
    <source>
        <strain evidence="2 3">CCMP1005</strain>
    </source>
</reference>
<evidence type="ECO:0000256" key="1">
    <source>
        <dbReference type="SAM" id="MobiDB-lite"/>
    </source>
</evidence>
<organism evidence="2 3">
    <name type="scientific">Thalassiosira oceanica</name>
    <name type="common">Marine diatom</name>
    <dbReference type="NCBI Taxonomy" id="159749"/>
    <lineage>
        <taxon>Eukaryota</taxon>
        <taxon>Sar</taxon>
        <taxon>Stramenopiles</taxon>
        <taxon>Ochrophyta</taxon>
        <taxon>Bacillariophyta</taxon>
        <taxon>Coscinodiscophyceae</taxon>
        <taxon>Thalassiosirophycidae</taxon>
        <taxon>Thalassiosirales</taxon>
        <taxon>Thalassiosiraceae</taxon>
        <taxon>Thalassiosira</taxon>
    </lineage>
</organism>
<gene>
    <name evidence="2" type="ORF">THAOC_25139</name>
</gene>
<sequence>MNASSGLYYDPYTRSIKCAEPSMLVPGHTVTLSCTVVEFDSHDGGLLRPGKLLAGEVVEVIDPLEEEGMSQSAERGGGSGGVLTESFVSSLPRPDGVPSNSEARDALLVRHRQLQSEHARQHRRLMWKQRRDRSWLASKVHGEEQVRQLEGIHEGEAVELARRQRGEVTELTSFAFDILGAQTAGGGHAQGGVLNPPSFHGHRSAPSAEDLEASGSSRGGEPKIDSARPAVVEAQFAAAPFTGPHPPGTHRD</sequence>
<proteinExistence type="predicted"/>
<feature type="compositionally biased region" description="Pro residues" evidence="1">
    <location>
        <begin position="243"/>
        <end position="252"/>
    </location>
</feature>
<dbReference type="AlphaFoldDB" id="K0RN38"/>
<feature type="region of interest" description="Disordered" evidence="1">
    <location>
        <begin position="68"/>
        <end position="100"/>
    </location>
</feature>
<accession>K0RN38</accession>
<dbReference type="Proteomes" id="UP000266841">
    <property type="component" value="Unassembled WGS sequence"/>
</dbReference>
<comment type="caution">
    <text evidence="2">The sequence shown here is derived from an EMBL/GenBank/DDBJ whole genome shotgun (WGS) entry which is preliminary data.</text>
</comment>
<dbReference type="EMBL" id="AGNL01034630">
    <property type="protein sequence ID" value="EJK55158.1"/>
    <property type="molecule type" value="Genomic_DNA"/>
</dbReference>
<feature type="region of interest" description="Disordered" evidence="1">
    <location>
        <begin position="187"/>
        <end position="252"/>
    </location>
</feature>
<evidence type="ECO:0000313" key="2">
    <source>
        <dbReference type="EMBL" id="EJK55158.1"/>
    </source>
</evidence>
<evidence type="ECO:0000313" key="3">
    <source>
        <dbReference type="Proteomes" id="UP000266841"/>
    </source>
</evidence>